<evidence type="ECO:0000313" key="3">
    <source>
        <dbReference type="Proteomes" id="UP001054945"/>
    </source>
</evidence>
<dbReference type="Proteomes" id="UP001054945">
    <property type="component" value="Unassembled WGS sequence"/>
</dbReference>
<reference evidence="2 3" key="1">
    <citation type="submission" date="2021-06" db="EMBL/GenBank/DDBJ databases">
        <title>Caerostris extrusa draft genome.</title>
        <authorList>
            <person name="Kono N."/>
            <person name="Arakawa K."/>
        </authorList>
    </citation>
    <scope>NUCLEOTIDE SEQUENCE [LARGE SCALE GENOMIC DNA]</scope>
</reference>
<feature type="region of interest" description="Disordered" evidence="1">
    <location>
        <begin position="100"/>
        <end position="126"/>
    </location>
</feature>
<gene>
    <name evidence="2" type="ORF">CEXT_465741</name>
</gene>
<accession>A0AAV4PSZ9</accession>
<comment type="caution">
    <text evidence="2">The sequence shown here is derived from an EMBL/GenBank/DDBJ whole genome shotgun (WGS) entry which is preliminary data.</text>
</comment>
<protein>
    <submittedName>
        <fullName evidence="2">Uncharacterized protein</fullName>
    </submittedName>
</protein>
<sequence length="126" mass="14404">MKQIADAALSRVQHEDLFRHILKRKSHQKIQRSLHDRRRRCLFCMKIPFCLQSPSTISIASDVNIFFAENVALFRTHPNVRLGWMRDRFQSSCTIYQKSTSTEVGGGDETLFGGGNGMTEDLSNKS</sequence>
<feature type="compositionally biased region" description="Gly residues" evidence="1">
    <location>
        <begin position="104"/>
        <end position="117"/>
    </location>
</feature>
<dbReference type="AlphaFoldDB" id="A0AAV4PSZ9"/>
<keyword evidence="3" id="KW-1185">Reference proteome</keyword>
<evidence type="ECO:0000313" key="2">
    <source>
        <dbReference type="EMBL" id="GIY00061.1"/>
    </source>
</evidence>
<organism evidence="2 3">
    <name type="scientific">Caerostris extrusa</name>
    <name type="common">Bark spider</name>
    <name type="synonym">Caerostris bankana</name>
    <dbReference type="NCBI Taxonomy" id="172846"/>
    <lineage>
        <taxon>Eukaryota</taxon>
        <taxon>Metazoa</taxon>
        <taxon>Ecdysozoa</taxon>
        <taxon>Arthropoda</taxon>
        <taxon>Chelicerata</taxon>
        <taxon>Arachnida</taxon>
        <taxon>Araneae</taxon>
        <taxon>Araneomorphae</taxon>
        <taxon>Entelegynae</taxon>
        <taxon>Araneoidea</taxon>
        <taxon>Araneidae</taxon>
        <taxon>Caerostris</taxon>
    </lineage>
</organism>
<dbReference type="EMBL" id="BPLR01005141">
    <property type="protein sequence ID" value="GIY00061.1"/>
    <property type="molecule type" value="Genomic_DNA"/>
</dbReference>
<name>A0AAV4PSZ9_CAEEX</name>
<evidence type="ECO:0000256" key="1">
    <source>
        <dbReference type="SAM" id="MobiDB-lite"/>
    </source>
</evidence>
<proteinExistence type="predicted"/>